<sequence length="59" mass="6606">MTIIERLGDKTTATTADIAPKTPELSIVKKRPTINLHVAKITKNIRNDIRMAFVFADII</sequence>
<name>A0ABS3SXP4_9FLAO</name>
<dbReference type="EMBL" id="JAGEVF010000001">
    <property type="protein sequence ID" value="MBO3115261.1"/>
    <property type="molecule type" value="Genomic_DNA"/>
</dbReference>
<organism evidence="1 2">
    <name type="scientific">Winogradskyella pelagia</name>
    <dbReference type="NCBI Taxonomy" id="2819984"/>
    <lineage>
        <taxon>Bacteria</taxon>
        <taxon>Pseudomonadati</taxon>
        <taxon>Bacteroidota</taxon>
        <taxon>Flavobacteriia</taxon>
        <taxon>Flavobacteriales</taxon>
        <taxon>Flavobacteriaceae</taxon>
        <taxon>Winogradskyella</taxon>
    </lineage>
</organism>
<keyword evidence="2" id="KW-1185">Reference proteome</keyword>
<evidence type="ECO:0000313" key="1">
    <source>
        <dbReference type="EMBL" id="MBO3115261.1"/>
    </source>
</evidence>
<proteinExistence type="predicted"/>
<protein>
    <submittedName>
        <fullName evidence="1">Uncharacterized protein</fullName>
    </submittedName>
</protein>
<reference evidence="1 2" key="1">
    <citation type="submission" date="2021-03" db="EMBL/GenBank/DDBJ databases">
        <title>Winogradskyella sp. nov., isolated from costal sediment.</title>
        <authorList>
            <person name="Gao C."/>
        </authorList>
    </citation>
    <scope>NUCLEOTIDE SEQUENCE [LARGE SCALE GENOMIC DNA]</scope>
    <source>
        <strain evidence="1 2">DF17</strain>
    </source>
</reference>
<dbReference type="RefSeq" id="WP_208152036.1">
    <property type="nucleotide sequence ID" value="NZ_JAGEVF010000001.1"/>
</dbReference>
<accession>A0ABS3SXP4</accession>
<dbReference type="Proteomes" id="UP000676776">
    <property type="component" value="Unassembled WGS sequence"/>
</dbReference>
<gene>
    <name evidence="1" type="ORF">J4050_00790</name>
</gene>
<evidence type="ECO:0000313" key="2">
    <source>
        <dbReference type="Proteomes" id="UP000676776"/>
    </source>
</evidence>
<comment type="caution">
    <text evidence="1">The sequence shown here is derived from an EMBL/GenBank/DDBJ whole genome shotgun (WGS) entry which is preliminary data.</text>
</comment>